<proteinExistence type="predicted"/>
<dbReference type="AlphaFoldDB" id="A0A8H4W2Y2"/>
<organism evidence="1 2">
    <name type="scientific">Cudoniella acicularis</name>
    <dbReference type="NCBI Taxonomy" id="354080"/>
    <lineage>
        <taxon>Eukaryota</taxon>
        <taxon>Fungi</taxon>
        <taxon>Dikarya</taxon>
        <taxon>Ascomycota</taxon>
        <taxon>Pezizomycotina</taxon>
        <taxon>Leotiomycetes</taxon>
        <taxon>Helotiales</taxon>
        <taxon>Tricladiaceae</taxon>
        <taxon>Cudoniella</taxon>
    </lineage>
</organism>
<protein>
    <submittedName>
        <fullName evidence="1">Uncharacterized protein</fullName>
    </submittedName>
</protein>
<gene>
    <name evidence="1" type="ORF">G7Y89_g8354</name>
</gene>
<evidence type="ECO:0000313" key="2">
    <source>
        <dbReference type="Proteomes" id="UP000566819"/>
    </source>
</evidence>
<sequence length="131" mass="14982">MCKLVESHECGYITQHTCTNPPIAPQEQHTCTYNVPLSEHSKGTRIHCDRCREDVAQIEAQEEANKKSNMWNGILERLKGKPQSHEDFMVNGPRRLGFKTFPCDECRGKAKALKKEWEAKQKAKAKTQANQ</sequence>
<name>A0A8H4W2Y2_9HELO</name>
<dbReference type="EMBL" id="JAAMPI010000627">
    <property type="protein sequence ID" value="KAF4629790.1"/>
    <property type="molecule type" value="Genomic_DNA"/>
</dbReference>
<reference evidence="1 2" key="1">
    <citation type="submission" date="2020-03" db="EMBL/GenBank/DDBJ databases">
        <title>Draft Genome Sequence of Cudoniella acicularis.</title>
        <authorList>
            <person name="Buettner E."/>
            <person name="Kellner H."/>
        </authorList>
    </citation>
    <scope>NUCLEOTIDE SEQUENCE [LARGE SCALE GENOMIC DNA]</scope>
    <source>
        <strain evidence="1 2">DSM 108380</strain>
    </source>
</reference>
<comment type="caution">
    <text evidence="1">The sequence shown here is derived from an EMBL/GenBank/DDBJ whole genome shotgun (WGS) entry which is preliminary data.</text>
</comment>
<accession>A0A8H4W2Y2</accession>
<keyword evidence="2" id="KW-1185">Reference proteome</keyword>
<dbReference type="Proteomes" id="UP000566819">
    <property type="component" value="Unassembled WGS sequence"/>
</dbReference>
<evidence type="ECO:0000313" key="1">
    <source>
        <dbReference type="EMBL" id="KAF4629790.1"/>
    </source>
</evidence>